<sequence>MNSSIYEFADLPASKPASRSGAGRRQRSDSRRLSSRRARIGVIYNPRSHRNKGQDLALGERHHVMVATPEKRSQIAAALADFASSGIDYLIINGGDGTVRDVLTCGHGVFGDDWPLLAVLPKGKTNALNVDLGAPADWSLRDAIDAFTSGTTVTRRPVEIAALDGQSAPLRGFILGAGAFTLGIRAGQDAHRYGFFDSFAVGMTAAWGVLQVVFGSDRNPWRRGVGMDLRLLPEGRSLPHSGHGDPARRELLLASTLRRMPLGIKLFGDLRVGLKLAVMDRPARRLMACMPAILAGWQPRWLEQAGLHRRQADAFEMIIDDQFILDGEAFPAGSYLVSQGPELTFVTA</sequence>
<dbReference type="InterPro" id="IPR001206">
    <property type="entry name" value="Diacylglycerol_kinase_cat_dom"/>
</dbReference>
<proteinExistence type="predicted"/>
<keyword evidence="3" id="KW-0808">Transferase</keyword>
<feature type="domain" description="DAGKc" evidence="2">
    <location>
        <begin position="35"/>
        <end position="167"/>
    </location>
</feature>
<dbReference type="InterPro" id="IPR016064">
    <property type="entry name" value="NAD/diacylglycerol_kinase_sf"/>
</dbReference>
<name>A0ABT9H4M8_9SPHN</name>
<reference evidence="3 4" key="1">
    <citation type="submission" date="2023-08" db="EMBL/GenBank/DDBJ databases">
        <title>genomic of DY56.</title>
        <authorList>
            <person name="Wang Y."/>
        </authorList>
    </citation>
    <scope>NUCLEOTIDE SEQUENCE [LARGE SCALE GENOMIC DNA]</scope>
    <source>
        <strain evidence="3 4">DY56-A-20</strain>
    </source>
</reference>
<organism evidence="3 4">
    <name type="scientific">Qipengyuania benthica</name>
    <dbReference type="NCBI Taxonomy" id="3067651"/>
    <lineage>
        <taxon>Bacteria</taxon>
        <taxon>Pseudomonadati</taxon>
        <taxon>Pseudomonadota</taxon>
        <taxon>Alphaproteobacteria</taxon>
        <taxon>Sphingomonadales</taxon>
        <taxon>Erythrobacteraceae</taxon>
        <taxon>Qipengyuania</taxon>
    </lineage>
</organism>
<feature type="region of interest" description="Disordered" evidence="1">
    <location>
        <begin position="8"/>
        <end position="34"/>
    </location>
</feature>
<dbReference type="SUPFAM" id="SSF111331">
    <property type="entry name" value="NAD kinase/diacylglycerol kinase-like"/>
    <property type="match status" value="1"/>
</dbReference>
<dbReference type="InterPro" id="IPR017438">
    <property type="entry name" value="ATP-NAD_kinase_N"/>
</dbReference>
<dbReference type="PROSITE" id="PS50146">
    <property type="entry name" value="DAGK"/>
    <property type="match status" value="1"/>
</dbReference>
<dbReference type="RefSeq" id="WP_305928405.1">
    <property type="nucleotide sequence ID" value="NZ_JAVAIL010000001.1"/>
</dbReference>
<evidence type="ECO:0000313" key="3">
    <source>
        <dbReference type="EMBL" id="MDP4538263.1"/>
    </source>
</evidence>
<keyword evidence="3" id="KW-0418">Kinase</keyword>
<dbReference type="EMBL" id="JAVAIL010000001">
    <property type="protein sequence ID" value="MDP4538263.1"/>
    <property type="molecule type" value="Genomic_DNA"/>
</dbReference>
<comment type="caution">
    <text evidence="3">The sequence shown here is derived from an EMBL/GenBank/DDBJ whole genome shotgun (WGS) entry which is preliminary data.</text>
</comment>
<dbReference type="Gene3D" id="3.40.50.10330">
    <property type="entry name" value="Probable inorganic polyphosphate/atp-NAD kinase, domain 1"/>
    <property type="match status" value="1"/>
</dbReference>
<dbReference type="Proteomes" id="UP001235664">
    <property type="component" value="Unassembled WGS sequence"/>
</dbReference>
<dbReference type="GO" id="GO:0016301">
    <property type="term" value="F:kinase activity"/>
    <property type="evidence" value="ECO:0007669"/>
    <property type="project" value="UniProtKB-KW"/>
</dbReference>
<gene>
    <name evidence="3" type="ORF">Q9K01_01300</name>
</gene>
<evidence type="ECO:0000259" key="2">
    <source>
        <dbReference type="PROSITE" id="PS50146"/>
    </source>
</evidence>
<keyword evidence="4" id="KW-1185">Reference proteome</keyword>
<dbReference type="Pfam" id="PF00781">
    <property type="entry name" value="DAGK_cat"/>
    <property type="match status" value="1"/>
</dbReference>
<protein>
    <submittedName>
        <fullName evidence="3">Diacylglycerol kinase family protein</fullName>
    </submittedName>
</protein>
<evidence type="ECO:0000313" key="4">
    <source>
        <dbReference type="Proteomes" id="UP001235664"/>
    </source>
</evidence>
<accession>A0ABT9H4M8</accession>
<evidence type="ECO:0000256" key="1">
    <source>
        <dbReference type="SAM" id="MobiDB-lite"/>
    </source>
</evidence>